<protein>
    <submittedName>
        <fullName evidence="1">Uncharacterized protein</fullName>
    </submittedName>
</protein>
<sequence>MVVGFELESYERSVDIEKWTRTGSRWSMWSVCFAKAEYVRELRGKVVLPVSGDDYYVH</sequence>
<organism evidence="1 2">
    <name type="scientific">Acorus calamus</name>
    <name type="common">Sweet flag</name>
    <dbReference type="NCBI Taxonomy" id="4465"/>
    <lineage>
        <taxon>Eukaryota</taxon>
        <taxon>Viridiplantae</taxon>
        <taxon>Streptophyta</taxon>
        <taxon>Embryophyta</taxon>
        <taxon>Tracheophyta</taxon>
        <taxon>Spermatophyta</taxon>
        <taxon>Magnoliopsida</taxon>
        <taxon>Liliopsida</taxon>
        <taxon>Acoraceae</taxon>
        <taxon>Acorus</taxon>
    </lineage>
</organism>
<dbReference type="AlphaFoldDB" id="A0AAV9F8G6"/>
<reference evidence="1" key="1">
    <citation type="journal article" date="2023" name="Nat. Commun.">
        <title>Diploid and tetraploid genomes of Acorus and the evolution of monocots.</title>
        <authorList>
            <person name="Ma L."/>
            <person name="Liu K.W."/>
            <person name="Li Z."/>
            <person name="Hsiao Y.Y."/>
            <person name="Qi Y."/>
            <person name="Fu T."/>
            <person name="Tang G.D."/>
            <person name="Zhang D."/>
            <person name="Sun W.H."/>
            <person name="Liu D.K."/>
            <person name="Li Y."/>
            <person name="Chen G.Z."/>
            <person name="Liu X.D."/>
            <person name="Liao X.Y."/>
            <person name="Jiang Y.T."/>
            <person name="Yu X."/>
            <person name="Hao Y."/>
            <person name="Huang J."/>
            <person name="Zhao X.W."/>
            <person name="Ke S."/>
            <person name="Chen Y.Y."/>
            <person name="Wu W.L."/>
            <person name="Hsu J.L."/>
            <person name="Lin Y.F."/>
            <person name="Huang M.D."/>
            <person name="Li C.Y."/>
            <person name="Huang L."/>
            <person name="Wang Z.W."/>
            <person name="Zhao X."/>
            <person name="Zhong W.Y."/>
            <person name="Peng D.H."/>
            <person name="Ahmad S."/>
            <person name="Lan S."/>
            <person name="Zhang J.S."/>
            <person name="Tsai W.C."/>
            <person name="Van de Peer Y."/>
            <person name="Liu Z.J."/>
        </authorList>
    </citation>
    <scope>NUCLEOTIDE SEQUENCE</scope>
    <source>
        <strain evidence="1">CP</strain>
    </source>
</reference>
<accession>A0AAV9F8G6</accession>
<dbReference type="EMBL" id="JAUJYO010000003">
    <property type="protein sequence ID" value="KAK1322258.1"/>
    <property type="molecule type" value="Genomic_DNA"/>
</dbReference>
<name>A0AAV9F8G6_ACOCL</name>
<gene>
    <name evidence="1" type="ORF">QJS10_CPA03g00552</name>
</gene>
<keyword evidence="2" id="KW-1185">Reference proteome</keyword>
<dbReference type="Proteomes" id="UP001180020">
    <property type="component" value="Unassembled WGS sequence"/>
</dbReference>
<comment type="caution">
    <text evidence="1">The sequence shown here is derived from an EMBL/GenBank/DDBJ whole genome shotgun (WGS) entry which is preliminary data.</text>
</comment>
<proteinExistence type="predicted"/>
<reference evidence="1" key="2">
    <citation type="submission" date="2023-06" db="EMBL/GenBank/DDBJ databases">
        <authorList>
            <person name="Ma L."/>
            <person name="Liu K.-W."/>
            <person name="Li Z."/>
            <person name="Hsiao Y.-Y."/>
            <person name="Qi Y."/>
            <person name="Fu T."/>
            <person name="Tang G."/>
            <person name="Zhang D."/>
            <person name="Sun W.-H."/>
            <person name="Liu D.-K."/>
            <person name="Li Y."/>
            <person name="Chen G.-Z."/>
            <person name="Liu X.-D."/>
            <person name="Liao X.-Y."/>
            <person name="Jiang Y.-T."/>
            <person name="Yu X."/>
            <person name="Hao Y."/>
            <person name="Huang J."/>
            <person name="Zhao X.-W."/>
            <person name="Ke S."/>
            <person name="Chen Y.-Y."/>
            <person name="Wu W.-L."/>
            <person name="Hsu J.-L."/>
            <person name="Lin Y.-F."/>
            <person name="Huang M.-D."/>
            <person name="Li C.-Y."/>
            <person name="Huang L."/>
            <person name="Wang Z.-W."/>
            <person name="Zhao X."/>
            <person name="Zhong W.-Y."/>
            <person name="Peng D.-H."/>
            <person name="Ahmad S."/>
            <person name="Lan S."/>
            <person name="Zhang J.-S."/>
            <person name="Tsai W.-C."/>
            <person name="Van De Peer Y."/>
            <person name="Liu Z.-J."/>
        </authorList>
    </citation>
    <scope>NUCLEOTIDE SEQUENCE</scope>
    <source>
        <strain evidence="1">CP</strain>
        <tissue evidence="1">Leaves</tissue>
    </source>
</reference>
<evidence type="ECO:0000313" key="2">
    <source>
        <dbReference type="Proteomes" id="UP001180020"/>
    </source>
</evidence>
<evidence type="ECO:0000313" key="1">
    <source>
        <dbReference type="EMBL" id="KAK1322258.1"/>
    </source>
</evidence>